<dbReference type="EMBL" id="JAIVGD010000013">
    <property type="protein sequence ID" value="KAH0761881.1"/>
    <property type="molecule type" value="Genomic_DNA"/>
</dbReference>
<dbReference type="PANTHER" id="PTHR37610">
    <property type="entry name" value="CCHC-TYPE DOMAIN-CONTAINING PROTEIN"/>
    <property type="match status" value="1"/>
</dbReference>
<keyword evidence="3" id="KW-1185">Reference proteome</keyword>
<dbReference type="Pfam" id="PF14244">
    <property type="entry name" value="Retrotran_gag_3"/>
    <property type="match status" value="1"/>
</dbReference>
<evidence type="ECO:0000313" key="3">
    <source>
        <dbReference type="Proteomes" id="UP000826656"/>
    </source>
</evidence>
<dbReference type="PANTHER" id="PTHR37610:SF40">
    <property type="entry name" value="OS01G0909600 PROTEIN"/>
    <property type="match status" value="1"/>
</dbReference>
<reference evidence="2 3" key="1">
    <citation type="journal article" date="2021" name="bioRxiv">
        <title>Chromosome-scale and haplotype-resolved genome assembly of a tetraploid potato cultivar.</title>
        <authorList>
            <person name="Sun H."/>
            <person name="Jiao W.-B."/>
            <person name="Krause K."/>
            <person name="Campoy J.A."/>
            <person name="Goel M."/>
            <person name="Folz-Donahue K."/>
            <person name="Kukat C."/>
            <person name="Huettel B."/>
            <person name="Schneeberger K."/>
        </authorList>
    </citation>
    <scope>NUCLEOTIDE SEQUENCE [LARGE SCALE GENOMIC DNA]</scope>
    <source>
        <strain evidence="2">SolTubOtavaFocal</strain>
        <tissue evidence="2">Leaves</tissue>
    </source>
</reference>
<dbReference type="Proteomes" id="UP000826656">
    <property type="component" value="Unassembled WGS sequence"/>
</dbReference>
<feature type="domain" description="Retrotransposon Copia-like N-terminal" evidence="1">
    <location>
        <begin position="29"/>
        <end position="67"/>
    </location>
</feature>
<sequence>MSATAAATLPAIATAGSTSIDMSDPFYVHPSDNPGSLIVPVPFDGMGYRSWRRSILRSLSVKNKLGFRCDDMVTSWILNSLAKEIADSVEYVNDSVELWKELEDRYDQANGVKLYQLQKKINDLNQGVLDITSYYTKMKKLWEKLNNLIAKAQ</sequence>
<comment type="caution">
    <text evidence="2">The sequence shown here is derived from an EMBL/GenBank/DDBJ whole genome shotgun (WGS) entry which is preliminary data.</text>
</comment>
<protein>
    <recommendedName>
        <fullName evidence="1">Retrotransposon Copia-like N-terminal domain-containing protein</fullName>
    </recommendedName>
</protein>
<dbReference type="InterPro" id="IPR029472">
    <property type="entry name" value="Copia-like_N"/>
</dbReference>
<proteinExistence type="predicted"/>
<accession>A0ABQ7VD25</accession>
<evidence type="ECO:0000313" key="2">
    <source>
        <dbReference type="EMBL" id="KAH0761881.1"/>
    </source>
</evidence>
<evidence type="ECO:0000259" key="1">
    <source>
        <dbReference type="Pfam" id="PF14244"/>
    </source>
</evidence>
<name>A0ABQ7VD25_SOLTU</name>
<organism evidence="2 3">
    <name type="scientific">Solanum tuberosum</name>
    <name type="common">Potato</name>
    <dbReference type="NCBI Taxonomy" id="4113"/>
    <lineage>
        <taxon>Eukaryota</taxon>
        <taxon>Viridiplantae</taxon>
        <taxon>Streptophyta</taxon>
        <taxon>Embryophyta</taxon>
        <taxon>Tracheophyta</taxon>
        <taxon>Spermatophyta</taxon>
        <taxon>Magnoliopsida</taxon>
        <taxon>eudicotyledons</taxon>
        <taxon>Gunneridae</taxon>
        <taxon>Pentapetalae</taxon>
        <taxon>asterids</taxon>
        <taxon>lamiids</taxon>
        <taxon>Solanales</taxon>
        <taxon>Solanaceae</taxon>
        <taxon>Solanoideae</taxon>
        <taxon>Solaneae</taxon>
        <taxon>Solanum</taxon>
    </lineage>
</organism>
<gene>
    <name evidence="2" type="ORF">KY290_017954</name>
</gene>